<proteinExistence type="predicted"/>
<evidence type="ECO:0008006" key="4">
    <source>
        <dbReference type="Google" id="ProtNLM"/>
    </source>
</evidence>
<feature type="region of interest" description="Disordered" evidence="1">
    <location>
        <begin position="1"/>
        <end position="33"/>
    </location>
</feature>
<reference evidence="3" key="2">
    <citation type="submission" date="2015-01" db="EMBL/GenBank/DDBJ databases">
        <title>Evolutionary Origins and Diversification of the Mycorrhizal Mutualists.</title>
        <authorList>
            <consortium name="DOE Joint Genome Institute"/>
            <consortium name="Mycorrhizal Genomics Consortium"/>
            <person name="Kohler A."/>
            <person name="Kuo A."/>
            <person name="Nagy L.G."/>
            <person name="Floudas D."/>
            <person name="Copeland A."/>
            <person name="Barry K.W."/>
            <person name="Cichocki N."/>
            <person name="Veneault-Fourrey C."/>
            <person name="LaButti K."/>
            <person name="Lindquist E.A."/>
            <person name="Lipzen A."/>
            <person name="Lundell T."/>
            <person name="Morin E."/>
            <person name="Murat C."/>
            <person name="Riley R."/>
            <person name="Ohm R."/>
            <person name="Sun H."/>
            <person name="Tunlid A."/>
            <person name="Henrissat B."/>
            <person name="Grigoriev I.V."/>
            <person name="Hibbett D.S."/>
            <person name="Martin F."/>
        </authorList>
    </citation>
    <scope>NUCLEOTIDE SEQUENCE [LARGE SCALE GENOMIC DNA]</scope>
    <source>
        <strain evidence="3">F 1598</strain>
    </source>
</reference>
<protein>
    <recommendedName>
        <fullName evidence="4">Arf-GAP domain-containing protein</fullName>
    </recommendedName>
</protein>
<sequence length="403" mass="43149">MRQKGNLNSNAYYNPDEVRNPPPTNMIEQERDSELEKYIRGKYEFKRFIARSTVETSQPEPTRALSNQLPPAPQSKSAPARSMSVAPQSFHPPRGDSLGYRPSTSSGIKPVVSKPPQMQQSRSVSQPLPSQPPTHAPPPPPPKPSSNPVWDDLISLQGPSASSSLPLQFQPNSQPSVAPQPMGIPNANPFGLQMTNPAAFSQSGGGLGMGSAHTGVGMDPSIGIGATNPFQQQQSNFTTTAFSPAGGAGPPNPFPQSYLSPGMTAAANPFASMGGHSIPQSSPFHSQIQPFSQTPAAQQFQASLQSQSQPQSYFQPQPQPPAQQQAPQQPFGQQPSPFAQQPSPYGQQQPSPFGQQPSPFGHQPSPQLQQLPQQQQQMLSPGNPFGIWQQQPGGYTGQQWGGM</sequence>
<feature type="compositionally biased region" description="Polar residues" evidence="1">
    <location>
        <begin position="116"/>
        <end position="126"/>
    </location>
</feature>
<feature type="compositionally biased region" description="Gly residues" evidence="1">
    <location>
        <begin position="394"/>
        <end position="403"/>
    </location>
</feature>
<feature type="compositionally biased region" description="Polar residues" evidence="1">
    <location>
        <begin position="53"/>
        <end position="77"/>
    </location>
</feature>
<feature type="compositionally biased region" description="Polar residues" evidence="1">
    <location>
        <begin position="157"/>
        <end position="177"/>
    </location>
</feature>
<feature type="compositionally biased region" description="Polar residues" evidence="1">
    <location>
        <begin position="193"/>
        <end position="202"/>
    </location>
</feature>
<feature type="compositionally biased region" description="Polar residues" evidence="1">
    <location>
        <begin position="278"/>
        <end position="294"/>
    </location>
</feature>
<feature type="compositionally biased region" description="Low complexity" evidence="1">
    <location>
        <begin position="295"/>
        <end position="381"/>
    </location>
</feature>
<dbReference type="OrthoDB" id="10266696at2759"/>
<evidence type="ECO:0000313" key="2">
    <source>
        <dbReference type="EMBL" id="KIM92379.1"/>
    </source>
</evidence>
<dbReference type="Proteomes" id="UP000054166">
    <property type="component" value="Unassembled WGS sequence"/>
</dbReference>
<dbReference type="STRING" id="765440.A0A0C3GLC0"/>
<evidence type="ECO:0000313" key="3">
    <source>
        <dbReference type="Proteomes" id="UP000054166"/>
    </source>
</evidence>
<name>A0A0C3GLC0_PILCF</name>
<keyword evidence="3" id="KW-1185">Reference proteome</keyword>
<dbReference type="HOGENOM" id="CLU_814258_0_0_1"/>
<dbReference type="InParanoid" id="A0A0C3GLC0"/>
<evidence type="ECO:0000256" key="1">
    <source>
        <dbReference type="SAM" id="MobiDB-lite"/>
    </source>
</evidence>
<feature type="region of interest" description="Disordered" evidence="1">
    <location>
        <begin position="50"/>
        <end position="403"/>
    </location>
</feature>
<feature type="compositionally biased region" description="Polar residues" evidence="1">
    <location>
        <begin position="1"/>
        <end position="12"/>
    </location>
</feature>
<dbReference type="AlphaFoldDB" id="A0A0C3GLC0"/>
<gene>
    <name evidence="2" type="ORF">PILCRDRAFT_121323</name>
</gene>
<reference evidence="2 3" key="1">
    <citation type="submission" date="2014-04" db="EMBL/GenBank/DDBJ databases">
        <authorList>
            <consortium name="DOE Joint Genome Institute"/>
            <person name="Kuo A."/>
            <person name="Tarkka M."/>
            <person name="Buscot F."/>
            <person name="Kohler A."/>
            <person name="Nagy L.G."/>
            <person name="Floudas D."/>
            <person name="Copeland A."/>
            <person name="Barry K.W."/>
            <person name="Cichocki N."/>
            <person name="Veneault-Fourrey C."/>
            <person name="LaButti K."/>
            <person name="Lindquist E.A."/>
            <person name="Lipzen A."/>
            <person name="Lundell T."/>
            <person name="Morin E."/>
            <person name="Murat C."/>
            <person name="Sun H."/>
            <person name="Tunlid A."/>
            <person name="Henrissat B."/>
            <person name="Grigoriev I.V."/>
            <person name="Hibbett D.S."/>
            <person name="Martin F."/>
            <person name="Nordberg H.P."/>
            <person name="Cantor M.N."/>
            <person name="Hua S.X."/>
        </authorList>
    </citation>
    <scope>NUCLEOTIDE SEQUENCE [LARGE SCALE GENOMIC DNA]</scope>
    <source>
        <strain evidence="2 3">F 1598</strain>
    </source>
</reference>
<dbReference type="EMBL" id="KN832970">
    <property type="protein sequence ID" value="KIM92379.1"/>
    <property type="molecule type" value="Genomic_DNA"/>
</dbReference>
<feature type="compositionally biased region" description="Pro residues" evidence="1">
    <location>
        <begin position="129"/>
        <end position="145"/>
    </location>
</feature>
<accession>A0A0C3GLC0</accession>
<organism evidence="2 3">
    <name type="scientific">Piloderma croceum (strain F 1598)</name>
    <dbReference type="NCBI Taxonomy" id="765440"/>
    <lineage>
        <taxon>Eukaryota</taxon>
        <taxon>Fungi</taxon>
        <taxon>Dikarya</taxon>
        <taxon>Basidiomycota</taxon>
        <taxon>Agaricomycotina</taxon>
        <taxon>Agaricomycetes</taxon>
        <taxon>Agaricomycetidae</taxon>
        <taxon>Atheliales</taxon>
        <taxon>Atheliaceae</taxon>
        <taxon>Piloderma</taxon>
    </lineage>
</organism>